<dbReference type="Proteomes" id="UP000578697">
    <property type="component" value="Unassembled WGS sequence"/>
</dbReference>
<dbReference type="EMBL" id="CP031517">
    <property type="protein sequence ID" value="QOS39776.1"/>
    <property type="molecule type" value="Genomic_DNA"/>
</dbReference>
<feature type="region of interest" description="Disordered" evidence="2">
    <location>
        <begin position="739"/>
        <end position="760"/>
    </location>
</feature>
<dbReference type="InterPro" id="IPR019934">
    <property type="entry name" value="CHP03545"/>
</dbReference>
<evidence type="ECO:0000313" key="6">
    <source>
        <dbReference type="Proteomes" id="UP000578697"/>
    </source>
</evidence>
<organism evidence="4 6">
    <name type="scientific">Treponema rectale</name>
    <dbReference type="NCBI Taxonomy" id="744512"/>
    <lineage>
        <taxon>Bacteria</taxon>
        <taxon>Pseudomonadati</taxon>
        <taxon>Spirochaetota</taxon>
        <taxon>Spirochaetia</taxon>
        <taxon>Spirochaetales</taxon>
        <taxon>Treponemataceae</taxon>
        <taxon>Treponema</taxon>
    </lineage>
</organism>
<sequence length="760" mass="83550">MADKKETVEKKSPVAKKQKKEKKLYPAKKLPSIFKKAYTDKKFEKKILSKLYVPKDKNDVKSMFSKGNNPEKKDFLCIDLNQKYTKVELQRFKTLAKEIKAQKGRIKLLPLIATACAMAAIVFVVVTFKNVIVKNAIVSACEGIFEAKTDVDSVKVEILGAQIKVKGLAVGNKNSYYRNLFEIETIDFDFNLTQILRGKFVCENLECSGMQFNTKRSTSCYIKPKSKTNQESAFTKALKARTNLALEDLKMQAAQLVGGEDVDSIVENFTAELQTPQAAKTAEEKAVELSDKWKTRPAELKAEVDAKTAEINEKLKSLNSVNKNDPASVLKAIETLDSLLKEFDETNKNGIKYRMASAQKEVASDFDSLKKTSASLTDAVAHDSDFVKNRVSSLIGTIANPKGFLTQALNTVGYDLMGKYYPYAQKLVDYALEVRKNAIAEKQKKAAEGEVKRIEKKTHSRMEGTTFWYSDEYPAFLIEHVYVSGPSFSAELTEVASNPDVRNKPCEFKCSYSYYGVTHNAALTVDARSETAAPLIAADYSGNGFKASVDGQKIAKENGIPSVDGKMNLKFSGTAGEEGFTLGGKVDLKPVSLTSDGFSNETATKYYNQALAAVTDLSMNCMMGYTDTEGVIFDLSGNFASQFEKGLKAAAYGVADDVTEEVIRRLNEKINSSSGTALLKVKEVMGIEGDVNVQSLRVDDLQKVLEQKKKEFSSLTENAVNSAVESAKKDAADALIKGLTGSSGSTSGTENKKNNLKLPF</sequence>
<keyword evidence="1" id="KW-0175">Coiled coil</keyword>
<keyword evidence="6" id="KW-1185">Reference proteome</keyword>
<protein>
    <submittedName>
        <fullName evidence="5">TIGR03545 family protein</fullName>
    </submittedName>
</protein>
<feature type="transmembrane region" description="Helical" evidence="3">
    <location>
        <begin position="108"/>
        <end position="128"/>
    </location>
</feature>
<dbReference type="NCBIfam" id="TIGR03545">
    <property type="entry name" value="TIGR03545 family protein"/>
    <property type="match status" value="1"/>
</dbReference>
<keyword evidence="3" id="KW-0812">Transmembrane</keyword>
<dbReference type="KEGG" id="trc:DYE49_04600"/>
<dbReference type="AlphaFoldDB" id="A0A840SGH8"/>
<feature type="compositionally biased region" description="Basic residues" evidence="2">
    <location>
        <begin position="13"/>
        <end position="23"/>
    </location>
</feature>
<reference evidence="4 6" key="2">
    <citation type="submission" date="2020-08" db="EMBL/GenBank/DDBJ databases">
        <title>Genomic Encyclopedia of Type Strains, Phase IV (KMG-IV): sequencing the most valuable type-strain genomes for metagenomic binning, comparative biology and taxonomic classification.</title>
        <authorList>
            <person name="Goeker M."/>
        </authorList>
    </citation>
    <scope>NUCLEOTIDE SEQUENCE [LARGE SCALE GENOMIC DNA]</scope>
    <source>
        <strain evidence="4 6">DSM 103679</strain>
    </source>
</reference>
<dbReference type="RefSeq" id="WP_184651956.1">
    <property type="nucleotide sequence ID" value="NZ_JACHFR010000001.1"/>
</dbReference>
<accession>A0A840SGH8</accession>
<reference evidence="5 7" key="1">
    <citation type="submission" date="2018-08" db="EMBL/GenBank/DDBJ databases">
        <title>The first complete genome of Treponema rectale (CHPAT), a commensal spirochete of the bovine rectum.</title>
        <authorList>
            <person name="Staton G.J."/>
            <person name="Clegg S.R."/>
            <person name="Carter S.D."/>
            <person name="Radford A.D."/>
            <person name="Darby A."/>
            <person name="Hall N."/>
            <person name="Birtles R.J."/>
            <person name="Evans N.J."/>
        </authorList>
    </citation>
    <scope>NUCLEOTIDE SEQUENCE [LARGE SCALE GENOMIC DNA]</scope>
    <source>
        <strain evidence="5 7">CHPA</strain>
    </source>
</reference>
<feature type="compositionally biased region" description="Basic and acidic residues" evidence="2">
    <location>
        <begin position="1"/>
        <end position="12"/>
    </location>
</feature>
<evidence type="ECO:0000256" key="1">
    <source>
        <dbReference type="SAM" id="Coils"/>
    </source>
</evidence>
<proteinExistence type="predicted"/>
<name>A0A840SGH8_9SPIR</name>
<evidence type="ECO:0000313" key="5">
    <source>
        <dbReference type="EMBL" id="QOS39776.1"/>
    </source>
</evidence>
<feature type="coiled-coil region" evidence="1">
    <location>
        <begin position="691"/>
        <end position="718"/>
    </location>
</feature>
<feature type="compositionally biased region" description="Low complexity" evidence="2">
    <location>
        <begin position="740"/>
        <end position="749"/>
    </location>
</feature>
<dbReference type="Proteomes" id="UP000593591">
    <property type="component" value="Chromosome"/>
</dbReference>
<evidence type="ECO:0000313" key="7">
    <source>
        <dbReference type="Proteomes" id="UP000593591"/>
    </source>
</evidence>
<dbReference type="EMBL" id="JACHFR010000001">
    <property type="protein sequence ID" value="MBB5218541.1"/>
    <property type="molecule type" value="Genomic_DNA"/>
</dbReference>
<evidence type="ECO:0000256" key="2">
    <source>
        <dbReference type="SAM" id="MobiDB-lite"/>
    </source>
</evidence>
<evidence type="ECO:0000313" key="4">
    <source>
        <dbReference type="EMBL" id="MBB5218541.1"/>
    </source>
</evidence>
<keyword evidence="3" id="KW-0472">Membrane</keyword>
<keyword evidence="3" id="KW-1133">Transmembrane helix</keyword>
<feature type="region of interest" description="Disordered" evidence="2">
    <location>
        <begin position="1"/>
        <end position="23"/>
    </location>
</feature>
<evidence type="ECO:0000256" key="3">
    <source>
        <dbReference type="SAM" id="Phobius"/>
    </source>
</evidence>
<gene>
    <name evidence="5" type="ORF">DYE49_04600</name>
    <name evidence="4" type="ORF">HNP77_000885</name>
</gene>